<keyword evidence="2" id="KW-0812">Transmembrane</keyword>
<dbReference type="EMBL" id="BGPR01013458">
    <property type="protein sequence ID" value="GBN60765.1"/>
    <property type="molecule type" value="Genomic_DNA"/>
</dbReference>
<evidence type="ECO:0000256" key="2">
    <source>
        <dbReference type="ARBA" id="ARBA00022692"/>
    </source>
</evidence>
<comment type="caution">
    <text evidence="5">The sequence shown here is derived from an EMBL/GenBank/DDBJ whole genome shotgun (WGS) entry which is preliminary data.</text>
</comment>
<gene>
    <name evidence="5" type="ORF">AVEN_99887_1</name>
</gene>
<dbReference type="AlphaFoldDB" id="A0A4Y2Q980"/>
<name>A0A4Y2Q980_ARAVE</name>
<accession>A0A4Y2Q980</accession>
<sequence length="86" mass="9437">MQFHLYSYCKAVGSRGVWETTTLTKTYTQNGLDHDWKTANGNGPDHSGGVGIEALVTYSSTYVLVALSVDRYDAIAHPMNFSTSCK</sequence>
<dbReference type="GO" id="GO:0016020">
    <property type="term" value="C:membrane"/>
    <property type="evidence" value="ECO:0007669"/>
    <property type="project" value="UniProtKB-SubCell"/>
</dbReference>
<keyword evidence="3" id="KW-1133">Transmembrane helix</keyword>
<evidence type="ECO:0000313" key="5">
    <source>
        <dbReference type="EMBL" id="GBN60765.1"/>
    </source>
</evidence>
<keyword evidence="6" id="KW-1185">Reference proteome</keyword>
<dbReference type="PROSITE" id="PS00237">
    <property type="entry name" value="G_PROTEIN_RECEP_F1_1"/>
    <property type="match status" value="1"/>
</dbReference>
<evidence type="ECO:0000256" key="1">
    <source>
        <dbReference type="ARBA" id="ARBA00004370"/>
    </source>
</evidence>
<comment type="subcellular location">
    <subcellularLocation>
        <location evidence="1">Membrane</location>
    </subcellularLocation>
</comment>
<dbReference type="Proteomes" id="UP000499080">
    <property type="component" value="Unassembled WGS sequence"/>
</dbReference>
<evidence type="ECO:0000256" key="3">
    <source>
        <dbReference type="ARBA" id="ARBA00022989"/>
    </source>
</evidence>
<dbReference type="GO" id="GO:0004930">
    <property type="term" value="F:G protein-coupled receptor activity"/>
    <property type="evidence" value="ECO:0007669"/>
    <property type="project" value="InterPro"/>
</dbReference>
<evidence type="ECO:0000313" key="6">
    <source>
        <dbReference type="Proteomes" id="UP000499080"/>
    </source>
</evidence>
<evidence type="ECO:0000256" key="4">
    <source>
        <dbReference type="ARBA" id="ARBA00023136"/>
    </source>
</evidence>
<reference evidence="5 6" key="1">
    <citation type="journal article" date="2019" name="Sci. Rep.">
        <title>Orb-weaving spider Araneus ventricosus genome elucidates the spidroin gene catalogue.</title>
        <authorList>
            <person name="Kono N."/>
            <person name="Nakamura H."/>
            <person name="Ohtoshi R."/>
            <person name="Moran D.A.P."/>
            <person name="Shinohara A."/>
            <person name="Yoshida Y."/>
            <person name="Fujiwara M."/>
            <person name="Mori M."/>
            <person name="Tomita M."/>
            <person name="Arakawa K."/>
        </authorList>
    </citation>
    <scope>NUCLEOTIDE SEQUENCE [LARGE SCALE GENOMIC DNA]</scope>
</reference>
<organism evidence="5 6">
    <name type="scientific">Araneus ventricosus</name>
    <name type="common">Orbweaver spider</name>
    <name type="synonym">Epeira ventricosa</name>
    <dbReference type="NCBI Taxonomy" id="182803"/>
    <lineage>
        <taxon>Eukaryota</taxon>
        <taxon>Metazoa</taxon>
        <taxon>Ecdysozoa</taxon>
        <taxon>Arthropoda</taxon>
        <taxon>Chelicerata</taxon>
        <taxon>Arachnida</taxon>
        <taxon>Araneae</taxon>
        <taxon>Araneomorphae</taxon>
        <taxon>Entelegynae</taxon>
        <taxon>Araneoidea</taxon>
        <taxon>Araneidae</taxon>
        <taxon>Araneus</taxon>
    </lineage>
</organism>
<dbReference type="Gene3D" id="1.20.1070.10">
    <property type="entry name" value="Rhodopsin 7-helix transmembrane proteins"/>
    <property type="match status" value="1"/>
</dbReference>
<dbReference type="InterPro" id="IPR000276">
    <property type="entry name" value="GPCR_Rhodpsn"/>
</dbReference>
<proteinExistence type="predicted"/>
<dbReference type="SUPFAM" id="SSF81321">
    <property type="entry name" value="Family A G protein-coupled receptor-like"/>
    <property type="match status" value="1"/>
</dbReference>
<keyword evidence="4" id="KW-0472">Membrane</keyword>
<protein>
    <submittedName>
        <fullName evidence="5">Uncharacterized protein</fullName>
    </submittedName>
</protein>
<dbReference type="OrthoDB" id="5987909at2759"/>